<feature type="coiled-coil region" evidence="1">
    <location>
        <begin position="256"/>
        <end position="283"/>
    </location>
</feature>
<keyword evidence="1" id="KW-0175">Coiled coil</keyword>
<keyword evidence="4" id="KW-1185">Reference proteome</keyword>
<evidence type="ECO:0000256" key="1">
    <source>
        <dbReference type="SAM" id="Coils"/>
    </source>
</evidence>
<gene>
    <name evidence="3" type="ORF">BJ508DRAFT_341925</name>
</gene>
<dbReference type="Proteomes" id="UP000275078">
    <property type="component" value="Unassembled WGS sequence"/>
</dbReference>
<accession>A0A3N4HJF3</accession>
<sequence length="436" mass="49964">MDQQSKCYFVGSPILPTKENRYGIGSGWQKQEAEPQTIDTVVGEKEIKTFHAQQEQCQALLTLPSKLDADWKALTIERLAYNESQFTMQVMGIRLQLKSIFTRPVTGCIPVSRSITLPLELRKMSVLSNAATASPTHSHEETNLSANLSHLEAVHIDIPIPQDAQPSQTHISDDHEQHTTSSSPVISQESESIDDQQPRTRHQLQQTLTRVEEAIRKHFGWIMALGNIVPLQQAYGNPPLPEKEYWCSLSDLPEVLQAVRQQHHMLINRKMEIEAELDELDDDDDEDNEPEESAQLVGGEEVITVSLRISSEDLSRRIHLVSFQTLDILLDRFWDRYNEQIKALLDIRLYLRRYQEAGQSQVPSQIQDFAAYQVGCLHTRNKMFVVLAERMRRSDLPLEQEFMLRGRLMASFDADWVGIVQTTKEIEDLLSFFDFV</sequence>
<evidence type="ECO:0000313" key="4">
    <source>
        <dbReference type="Proteomes" id="UP000275078"/>
    </source>
</evidence>
<evidence type="ECO:0000313" key="3">
    <source>
        <dbReference type="EMBL" id="RPA73056.1"/>
    </source>
</evidence>
<dbReference type="EMBL" id="ML119835">
    <property type="protein sequence ID" value="RPA73056.1"/>
    <property type="molecule type" value="Genomic_DNA"/>
</dbReference>
<organism evidence="3 4">
    <name type="scientific">Ascobolus immersus RN42</name>
    <dbReference type="NCBI Taxonomy" id="1160509"/>
    <lineage>
        <taxon>Eukaryota</taxon>
        <taxon>Fungi</taxon>
        <taxon>Dikarya</taxon>
        <taxon>Ascomycota</taxon>
        <taxon>Pezizomycotina</taxon>
        <taxon>Pezizomycetes</taxon>
        <taxon>Pezizales</taxon>
        <taxon>Ascobolaceae</taxon>
        <taxon>Ascobolus</taxon>
    </lineage>
</organism>
<protein>
    <submittedName>
        <fullName evidence="3">Uncharacterized protein</fullName>
    </submittedName>
</protein>
<feature type="region of interest" description="Disordered" evidence="2">
    <location>
        <begin position="163"/>
        <end position="204"/>
    </location>
</feature>
<evidence type="ECO:0000256" key="2">
    <source>
        <dbReference type="SAM" id="MobiDB-lite"/>
    </source>
</evidence>
<feature type="compositionally biased region" description="Low complexity" evidence="2">
    <location>
        <begin position="181"/>
        <end position="190"/>
    </location>
</feature>
<name>A0A3N4HJF3_ASCIM</name>
<reference evidence="3 4" key="1">
    <citation type="journal article" date="2018" name="Nat. Ecol. Evol.">
        <title>Pezizomycetes genomes reveal the molecular basis of ectomycorrhizal truffle lifestyle.</title>
        <authorList>
            <person name="Murat C."/>
            <person name="Payen T."/>
            <person name="Noel B."/>
            <person name="Kuo A."/>
            <person name="Morin E."/>
            <person name="Chen J."/>
            <person name="Kohler A."/>
            <person name="Krizsan K."/>
            <person name="Balestrini R."/>
            <person name="Da Silva C."/>
            <person name="Montanini B."/>
            <person name="Hainaut M."/>
            <person name="Levati E."/>
            <person name="Barry K.W."/>
            <person name="Belfiori B."/>
            <person name="Cichocki N."/>
            <person name="Clum A."/>
            <person name="Dockter R.B."/>
            <person name="Fauchery L."/>
            <person name="Guy J."/>
            <person name="Iotti M."/>
            <person name="Le Tacon F."/>
            <person name="Lindquist E.A."/>
            <person name="Lipzen A."/>
            <person name="Malagnac F."/>
            <person name="Mello A."/>
            <person name="Molinier V."/>
            <person name="Miyauchi S."/>
            <person name="Poulain J."/>
            <person name="Riccioni C."/>
            <person name="Rubini A."/>
            <person name="Sitrit Y."/>
            <person name="Splivallo R."/>
            <person name="Traeger S."/>
            <person name="Wang M."/>
            <person name="Zifcakova L."/>
            <person name="Wipf D."/>
            <person name="Zambonelli A."/>
            <person name="Paolocci F."/>
            <person name="Nowrousian M."/>
            <person name="Ottonello S."/>
            <person name="Baldrian P."/>
            <person name="Spatafora J.W."/>
            <person name="Henrissat B."/>
            <person name="Nagy L.G."/>
            <person name="Aury J.M."/>
            <person name="Wincker P."/>
            <person name="Grigoriev I.V."/>
            <person name="Bonfante P."/>
            <person name="Martin F.M."/>
        </authorList>
    </citation>
    <scope>NUCLEOTIDE SEQUENCE [LARGE SCALE GENOMIC DNA]</scope>
    <source>
        <strain evidence="3 4">RN42</strain>
    </source>
</reference>
<proteinExistence type="predicted"/>
<dbReference type="AlphaFoldDB" id="A0A3N4HJF3"/>